<dbReference type="EMBL" id="BFAV01000102">
    <property type="protein sequence ID" value="GBF33414.1"/>
    <property type="molecule type" value="Genomic_DNA"/>
</dbReference>
<sequence length="52" mass="5939">MNATVSIILSFPVDIVLHYPYSLNKTAPATKPYIPYYGRKRKTVTKIRKNLG</sequence>
<accession>A0A2L2XBQ4</accession>
<proteinExistence type="predicted"/>
<organism evidence="1 2">
    <name type="scientific">Desulfocucumis palustris</name>
    <dbReference type="NCBI Taxonomy" id="1898651"/>
    <lineage>
        <taxon>Bacteria</taxon>
        <taxon>Bacillati</taxon>
        <taxon>Bacillota</taxon>
        <taxon>Clostridia</taxon>
        <taxon>Eubacteriales</taxon>
        <taxon>Desulfocucumaceae</taxon>
        <taxon>Desulfocucumis</taxon>
    </lineage>
</organism>
<protein>
    <submittedName>
        <fullName evidence="1">Uncharacterized protein</fullName>
    </submittedName>
</protein>
<comment type="caution">
    <text evidence="1">The sequence shown here is derived from an EMBL/GenBank/DDBJ whole genome shotgun (WGS) entry which is preliminary data.</text>
</comment>
<name>A0A2L2XBQ4_9FIRM</name>
<dbReference type="AlphaFoldDB" id="A0A2L2XBQ4"/>
<dbReference type="Proteomes" id="UP000239549">
    <property type="component" value="Unassembled WGS sequence"/>
</dbReference>
<evidence type="ECO:0000313" key="1">
    <source>
        <dbReference type="EMBL" id="GBF33414.1"/>
    </source>
</evidence>
<keyword evidence="2" id="KW-1185">Reference proteome</keyword>
<evidence type="ECO:0000313" key="2">
    <source>
        <dbReference type="Proteomes" id="UP000239549"/>
    </source>
</evidence>
<reference evidence="2" key="1">
    <citation type="submission" date="2018-02" db="EMBL/GenBank/DDBJ databases">
        <title>Genome sequence of Desulfocucumis palustris strain NAW-5.</title>
        <authorList>
            <person name="Watanabe M."/>
            <person name="Kojima H."/>
            <person name="Fukui M."/>
        </authorList>
    </citation>
    <scope>NUCLEOTIDE SEQUENCE [LARGE SCALE GENOMIC DNA]</scope>
    <source>
        <strain evidence="2">NAW-5</strain>
    </source>
</reference>
<gene>
    <name evidence="1" type="ORF">DCCM_2515</name>
</gene>